<dbReference type="EMBL" id="JANTQA010000076">
    <property type="protein sequence ID" value="KAJ3423553.1"/>
    <property type="molecule type" value="Genomic_DNA"/>
</dbReference>
<evidence type="ECO:0000313" key="6">
    <source>
        <dbReference type="Proteomes" id="UP001146793"/>
    </source>
</evidence>
<accession>A0AAV7Y113</accession>
<keyword evidence="3" id="KW-1133">Transmembrane helix</keyword>
<reference evidence="5" key="1">
    <citation type="submission" date="2022-08" db="EMBL/GenBank/DDBJ databases">
        <title>Novel sulphate-reducing endosymbionts in the free-living metamonad Anaeramoeba.</title>
        <authorList>
            <person name="Jerlstrom-Hultqvist J."/>
            <person name="Cepicka I."/>
            <person name="Gallot-Lavallee L."/>
            <person name="Salas-Leiva D."/>
            <person name="Curtis B.A."/>
            <person name="Zahonova K."/>
            <person name="Pipaliya S."/>
            <person name="Dacks J."/>
            <person name="Roger A.J."/>
        </authorList>
    </citation>
    <scope>NUCLEOTIDE SEQUENCE</scope>
    <source>
        <strain evidence="5">Busselton2</strain>
    </source>
</reference>
<dbReference type="PROSITE" id="PS50217">
    <property type="entry name" value="BZIP"/>
    <property type="match status" value="1"/>
</dbReference>
<feature type="region of interest" description="Disordered" evidence="2">
    <location>
        <begin position="101"/>
        <end position="179"/>
    </location>
</feature>
<keyword evidence="1" id="KW-0175">Coiled coil</keyword>
<comment type="caution">
    <text evidence="5">The sequence shown here is derived from an EMBL/GenBank/DDBJ whole genome shotgun (WGS) entry which is preliminary data.</text>
</comment>
<dbReference type="SMART" id="SM00338">
    <property type="entry name" value="BRLZ"/>
    <property type="match status" value="1"/>
</dbReference>
<keyword evidence="3" id="KW-0472">Membrane</keyword>
<dbReference type="Pfam" id="PF07716">
    <property type="entry name" value="bZIP_2"/>
    <property type="match status" value="1"/>
</dbReference>
<dbReference type="PROSITE" id="PS00036">
    <property type="entry name" value="BZIP_BASIC"/>
    <property type="match status" value="1"/>
</dbReference>
<feature type="compositionally biased region" description="Polar residues" evidence="2">
    <location>
        <begin position="285"/>
        <end position="295"/>
    </location>
</feature>
<feature type="domain" description="BZIP" evidence="4">
    <location>
        <begin position="197"/>
        <end position="260"/>
    </location>
</feature>
<feature type="compositionally biased region" description="Basic residues" evidence="2">
    <location>
        <begin position="157"/>
        <end position="170"/>
    </location>
</feature>
<keyword evidence="3" id="KW-0812">Transmembrane</keyword>
<evidence type="ECO:0000256" key="3">
    <source>
        <dbReference type="SAM" id="Phobius"/>
    </source>
</evidence>
<dbReference type="InterPro" id="IPR004827">
    <property type="entry name" value="bZIP"/>
</dbReference>
<dbReference type="Proteomes" id="UP001146793">
    <property type="component" value="Unassembled WGS sequence"/>
</dbReference>
<feature type="coiled-coil region" evidence="1">
    <location>
        <begin position="194"/>
        <end position="260"/>
    </location>
</feature>
<dbReference type="AlphaFoldDB" id="A0AAV7Y113"/>
<evidence type="ECO:0000313" key="5">
    <source>
        <dbReference type="EMBL" id="KAJ3423553.1"/>
    </source>
</evidence>
<dbReference type="InterPro" id="IPR046347">
    <property type="entry name" value="bZIP_sf"/>
</dbReference>
<feature type="compositionally biased region" description="Basic residues" evidence="2">
    <location>
        <begin position="131"/>
        <end position="147"/>
    </location>
</feature>
<gene>
    <name evidence="5" type="ORF">M0812_30086</name>
</gene>
<feature type="compositionally biased region" description="Low complexity" evidence="2">
    <location>
        <begin position="305"/>
        <end position="323"/>
    </location>
</feature>
<dbReference type="Gene3D" id="1.20.5.170">
    <property type="match status" value="1"/>
</dbReference>
<evidence type="ECO:0000256" key="1">
    <source>
        <dbReference type="SAM" id="Coils"/>
    </source>
</evidence>
<proteinExistence type="predicted"/>
<feature type="region of interest" description="Disordered" evidence="2">
    <location>
        <begin position="450"/>
        <end position="470"/>
    </location>
</feature>
<protein>
    <submittedName>
        <fullName evidence="5">Basic-leucine zipper transcription factor f-related</fullName>
    </submittedName>
</protein>
<dbReference type="SUPFAM" id="SSF57959">
    <property type="entry name" value="Leucine zipper domain"/>
    <property type="match status" value="1"/>
</dbReference>
<sequence length="487" mass="56223">MDLTQLNFENEEEMELLNVDDLFSFNDVTYQPLLFDDLAINNNNSSPPSSPNEILQDEQEEEILNSSPLLTLLNQPIPLIKTEKFNLAQIPIQNKFQSVNQPQIKQEKAPQQLPPQIKQETKPQQEIQTKPKQRTKKKIIKIVKRKKQETQTTMITKKTKNSKSSKRGRSLKPNELEKRQKLASIRDIKNVKNLTKEERRLRRLERNRESARRTREKKKDEEFKQHREISALKSLVSNLKKQIEQKNEAISQLLNFLKKDKQPSEIDSTQQLSTLIQEMSPLEETIQNENPQFSVSRKRRHEKPQSQPQSQSLEQEPEQSNLQFQQQRGQKGNVSHKKYKHNNKFFNKQSKKNTIGFSLFIFCFIVGICFNLGDIGQNAGYDYSLSRIKLNKKNVDHFGYSYLTKDYHNGADTDADAVADVGAGADDSVGVGVGNGDSSDGSYEQLDHNADEQNLKTDNNRDLDNNHKIDSQENFKSYNIPKLTINV</sequence>
<feature type="transmembrane region" description="Helical" evidence="3">
    <location>
        <begin position="355"/>
        <end position="373"/>
    </location>
</feature>
<feature type="region of interest" description="Disordered" evidence="2">
    <location>
        <begin position="281"/>
        <end position="336"/>
    </location>
</feature>
<evidence type="ECO:0000259" key="4">
    <source>
        <dbReference type="PROSITE" id="PS50217"/>
    </source>
</evidence>
<organism evidence="5 6">
    <name type="scientific">Anaeramoeba flamelloides</name>
    <dbReference type="NCBI Taxonomy" id="1746091"/>
    <lineage>
        <taxon>Eukaryota</taxon>
        <taxon>Metamonada</taxon>
        <taxon>Anaeramoebidae</taxon>
        <taxon>Anaeramoeba</taxon>
    </lineage>
</organism>
<dbReference type="GO" id="GO:0003700">
    <property type="term" value="F:DNA-binding transcription factor activity"/>
    <property type="evidence" value="ECO:0007669"/>
    <property type="project" value="InterPro"/>
</dbReference>
<feature type="compositionally biased region" description="Polar residues" evidence="2">
    <location>
        <begin position="324"/>
        <end position="333"/>
    </location>
</feature>
<name>A0AAV7Y113_9EUKA</name>
<evidence type="ECO:0000256" key="2">
    <source>
        <dbReference type="SAM" id="MobiDB-lite"/>
    </source>
</evidence>